<gene>
    <name evidence="1" type="ORF">ABT56_01745</name>
</gene>
<dbReference type="RefSeq" id="WP_047877113.1">
    <property type="nucleotide sequence ID" value="NZ_LDOT01000002.1"/>
</dbReference>
<reference evidence="1 2" key="1">
    <citation type="submission" date="2015-05" db="EMBL/GenBank/DDBJ databases">
        <title>Photobacterium galathea sp. nov.</title>
        <authorList>
            <person name="Machado H."/>
            <person name="Gram L."/>
        </authorList>
    </citation>
    <scope>NUCLEOTIDE SEQUENCE [LARGE SCALE GENOMIC DNA]</scope>
    <source>
        <strain evidence="1 2">CGMCC 1.12159</strain>
    </source>
</reference>
<accession>A0A0J1K3G4</accession>
<dbReference type="PATRIC" id="fig|1195763.3.peg.377"/>
<protein>
    <submittedName>
        <fullName evidence="1">Uncharacterized protein</fullName>
    </submittedName>
</protein>
<evidence type="ECO:0000313" key="2">
    <source>
        <dbReference type="Proteomes" id="UP000036097"/>
    </source>
</evidence>
<dbReference type="Proteomes" id="UP000036097">
    <property type="component" value="Unassembled WGS sequence"/>
</dbReference>
<name>A0A0J1K3G4_9GAMM</name>
<sequence>MSYSINAESVRRQAIEIFINFEIAINSGNDREVRASWRELMDFRATISAIEPPPQPLTEQLEGYIQQLQPAYDFWCTNHPVH</sequence>
<proteinExistence type="predicted"/>
<dbReference type="AlphaFoldDB" id="A0A0J1K3G4"/>
<comment type="caution">
    <text evidence="1">The sequence shown here is derived from an EMBL/GenBank/DDBJ whole genome shotgun (WGS) entry which is preliminary data.</text>
</comment>
<evidence type="ECO:0000313" key="1">
    <source>
        <dbReference type="EMBL" id="KLV08952.1"/>
    </source>
</evidence>
<organism evidence="1 2">
    <name type="scientific">Photobacterium aquae</name>
    <dbReference type="NCBI Taxonomy" id="1195763"/>
    <lineage>
        <taxon>Bacteria</taxon>
        <taxon>Pseudomonadati</taxon>
        <taxon>Pseudomonadota</taxon>
        <taxon>Gammaproteobacteria</taxon>
        <taxon>Vibrionales</taxon>
        <taxon>Vibrionaceae</taxon>
        <taxon>Photobacterium</taxon>
    </lineage>
</organism>
<keyword evidence="2" id="KW-1185">Reference proteome</keyword>
<dbReference type="EMBL" id="LDOT01000002">
    <property type="protein sequence ID" value="KLV08952.1"/>
    <property type="molecule type" value="Genomic_DNA"/>
</dbReference>